<name>A0ACC1NHN7_9HYPO</name>
<protein>
    <submittedName>
        <fullName evidence="1">Uncharacterized protein</fullName>
    </submittedName>
</protein>
<dbReference type="Proteomes" id="UP001143910">
    <property type="component" value="Unassembled WGS sequence"/>
</dbReference>
<dbReference type="EMBL" id="JANJQO010000381">
    <property type="protein sequence ID" value="KAJ2978376.1"/>
    <property type="molecule type" value="Genomic_DNA"/>
</dbReference>
<proteinExistence type="predicted"/>
<keyword evidence="2" id="KW-1185">Reference proteome</keyword>
<comment type="caution">
    <text evidence="1">The sequence shown here is derived from an EMBL/GenBank/DDBJ whole genome shotgun (WGS) entry which is preliminary data.</text>
</comment>
<reference evidence="1" key="1">
    <citation type="submission" date="2022-08" db="EMBL/GenBank/DDBJ databases">
        <title>Genome Sequence of Lecanicillium fungicola.</title>
        <authorList>
            <person name="Buettner E."/>
        </authorList>
    </citation>
    <scope>NUCLEOTIDE SEQUENCE</scope>
    <source>
        <strain evidence="1">Babe33</strain>
    </source>
</reference>
<evidence type="ECO:0000313" key="2">
    <source>
        <dbReference type="Proteomes" id="UP001143910"/>
    </source>
</evidence>
<accession>A0ACC1NHN7</accession>
<evidence type="ECO:0000313" key="1">
    <source>
        <dbReference type="EMBL" id="KAJ2978376.1"/>
    </source>
</evidence>
<organism evidence="1 2">
    <name type="scientific">Zarea fungicola</name>
    <dbReference type="NCBI Taxonomy" id="93591"/>
    <lineage>
        <taxon>Eukaryota</taxon>
        <taxon>Fungi</taxon>
        <taxon>Dikarya</taxon>
        <taxon>Ascomycota</taxon>
        <taxon>Pezizomycotina</taxon>
        <taxon>Sordariomycetes</taxon>
        <taxon>Hypocreomycetidae</taxon>
        <taxon>Hypocreales</taxon>
        <taxon>Cordycipitaceae</taxon>
        <taxon>Zarea</taxon>
    </lineage>
</organism>
<gene>
    <name evidence="1" type="ORF">NQ176_g3846</name>
</gene>
<sequence length="202" mass="22643">MTSTNQTELPSRGKYVEFGGEMKSQFPQSKDWVNLNHGSFGTVPCVVRDKSRAYRELAEAMPDKFIRYEMPSLLDESREAVAKIVNAPTETVVFVGNATEGVNTVFRNLKWNEDGKDVIVFFSTIYPACAKIADFNVDYFGPNRVGIKEIPLTYPLEDEEIIQSFRDAVADIEKEGKRARVCTIDVCSSLPGVVALAWSSWI</sequence>